<comment type="caution">
    <text evidence="2">The sequence shown here is derived from an EMBL/GenBank/DDBJ whole genome shotgun (WGS) entry which is preliminary data.</text>
</comment>
<dbReference type="EMBL" id="LMWW01000001">
    <property type="protein sequence ID" value="KUN89276.1"/>
    <property type="molecule type" value="Genomic_DNA"/>
</dbReference>
<sequence length="125" mass="12764">MAWPGAKAVDEERGDDTPAGGCASTCCAGITDLALLRDQHEVFGPVVSTPTARETARLQAAGTGRGIPPACAGGRDLRGPLDKGGIALELTCGGIPGFLRANTSGQMVRHVLKSFRDAARSAHPG</sequence>
<dbReference type="RefSeq" id="WP_055633623.1">
    <property type="nucleotide sequence ID" value="NZ_JBIRRP010000007.1"/>
</dbReference>
<dbReference type="Proteomes" id="UP000052982">
    <property type="component" value="Unassembled WGS sequence"/>
</dbReference>
<protein>
    <submittedName>
        <fullName evidence="2">Uncharacterized protein</fullName>
    </submittedName>
</protein>
<name>A0A117RGC4_9ACTN</name>
<organism evidence="2 3">
    <name type="scientific">Streptomyces griseoruber</name>
    <dbReference type="NCBI Taxonomy" id="1943"/>
    <lineage>
        <taxon>Bacteria</taxon>
        <taxon>Bacillati</taxon>
        <taxon>Actinomycetota</taxon>
        <taxon>Actinomycetes</taxon>
        <taxon>Kitasatosporales</taxon>
        <taxon>Streptomycetaceae</taxon>
        <taxon>Streptomyces</taxon>
    </lineage>
</organism>
<accession>A0A117RGC4</accession>
<dbReference type="AlphaFoldDB" id="A0A117RGC4"/>
<evidence type="ECO:0000313" key="2">
    <source>
        <dbReference type="EMBL" id="KUN89276.1"/>
    </source>
</evidence>
<gene>
    <name evidence="2" type="ORF">AQJ64_00945</name>
</gene>
<evidence type="ECO:0000256" key="1">
    <source>
        <dbReference type="SAM" id="MobiDB-lite"/>
    </source>
</evidence>
<evidence type="ECO:0000313" key="3">
    <source>
        <dbReference type="Proteomes" id="UP000052982"/>
    </source>
</evidence>
<proteinExistence type="predicted"/>
<feature type="region of interest" description="Disordered" evidence="1">
    <location>
        <begin position="1"/>
        <end position="20"/>
    </location>
</feature>
<keyword evidence="3" id="KW-1185">Reference proteome</keyword>
<reference evidence="2 3" key="1">
    <citation type="submission" date="2015-10" db="EMBL/GenBank/DDBJ databases">
        <title>Draft genome sequence of Streptomyces griseoruber DSM 40281, type strain for the species Streptomyces griseoruber.</title>
        <authorList>
            <person name="Ruckert C."/>
            <person name="Winkler A."/>
            <person name="Kalinowski J."/>
            <person name="Kampfer P."/>
            <person name="Glaeser S."/>
        </authorList>
    </citation>
    <scope>NUCLEOTIDE SEQUENCE [LARGE SCALE GENOMIC DNA]</scope>
    <source>
        <strain evidence="2 3">DSM 40281</strain>
    </source>
</reference>